<dbReference type="EMBL" id="KK365192">
    <property type="protein sequence ID" value="KCZ80262.1"/>
    <property type="molecule type" value="Genomic_DNA"/>
</dbReference>
<evidence type="ECO:0008006" key="4">
    <source>
        <dbReference type="Google" id="ProtNLM"/>
    </source>
</evidence>
<dbReference type="PANTHER" id="PTHR11679">
    <property type="entry name" value="VESICLE PROTEIN SORTING-ASSOCIATED"/>
    <property type="match status" value="1"/>
</dbReference>
<dbReference type="AlphaFoldDB" id="A0A059EZG7"/>
<organism evidence="2 3">
    <name type="scientific">Anncaliia algerae PRA339</name>
    <dbReference type="NCBI Taxonomy" id="1288291"/>
    <lineage>
        <taxon>Eukaryota</taxon>
        <taxon>Fungi</taxon>
        <taxon>Fungi incertae sedis</taxon>
        <taxon>Microsporidia</taxon>
        <taxon>Tubulinosematoidea</taxon>
        <taxon>Tubulinosematidae</taxon>
        <taxon>Anncaliia</taxon>
    </lineage>
</organism>
<dbReference type="InterPro" id="IPR027482">
    <property type="entry name" value="Sec1-like_dom2"/>
</dbReference>
<keyword evidence="3" id="KW-1185">Reference proteome</keyword>
<comment type="similarity">
    <text evidence="1">Belongs to the STXBP/unc-18/SEC1 family.</text>
</comment>
<dbReference type="Gene3D" id="3.90.830.10">
    <property type="entry name" value="Syntaxin Binding Protein 1, Chain A, domain 2"/>
    <property type="match status" value="1"/>
</dbReference>
<accession>A0A059EZG7</accession>
<dbReference type="Proteomes" id="UP000030655">
    <property type="component" value="Unassembled WGS sequence"/>
</dbReference>
<dbReference type="STRING" id="1288291.A0A059EZG7"/>
<evidence type="ECO:0000256" key="1">
    <source>
        <dbReference type="ARBA" id="ARBA00009884"/>
    </source>
</evidence>
<reference evidence="2 3" key="2">
    <citation type="submission" date="2014-03" db="EMBL/GenBank/DDBJ databases">
        <title>The Genome Sequence of Anncaliia algerae insect isolate PRA339.</title>
        <authorList>
            <consortium name="The Broad Institute Genome Sequencing Platform"/>
            <consortium name="The Broad Institute Genome Sequencing Center for Infectious Disease"/>
            <person name="Cuomo C."/>
            <person name="Becnel J."/>
            <person name="Sanscrainte N."/>
            <person name="Walker B."/>
            <person name="Young S.K."/>
            <person name="Zeng Q."/>
            <person name="Gargeya S."/>
            <person name="Fitzgerald M."/>
            <person name="Haas B."/>
            <person name="Abouelleil A."/>
            <person name="Alvarado L."/>
            <person name="Arachchi H.M."/>
            <person name="Berlin A.M."/>
            <person name="Chapman S.B."/>
            <person name="Dewar J."/>
            <person name="Goldberg J."/>
            <person name="Griggs A."/>
            <person name="Gujja S."/>
            <person name="Hansen M."/>
            <person name="Howarth C."/>
            <person name="Imamovic A."/>
            <person name="Larimer J."/>
            <person name="McCowan C."/>
            <person name="Murphy C."/>
            <person name="Neiman D."/>
            <person name="Pearson M."/>
            <person name="Priest M."/>
            <person name="Roberts A."/>
            <person name="Saif S."/>
            <person name="Shea T."/>
            <person name="Sisk P."/>
            <person name="Sykes S."/>
            <person name="Wortman J."/>
            <person name="Nusbaum C."/>
            <person name="Birren B."/>
        </authorList>
    </citation>
    <scope>NUCLEOTIDE SEQUENCE [LARGE SCALE GENOMIC DNA]</scope>
    <source>
        <strain evidence="2 3">PRA339</strain>
    </source>
</reference>
<protein>
    <recommendedName>
        <fullName evidence="4">Sec1 family protein</fullName>
    </recommendedName>
</protein>
<dbReference type="Gene3D" id="1.25.40.60">
    <property type="match status" value="1"/>
</dbReference>
<reference evidence="3" key="1">
    <citation type="submission" date="2013-02" db="EMBL/GenBank/DDBJ databases">
        <authorList>
            <consortium name="The Broad Institute Genome Sequencing Platform"/>
            <person name="Cuomo C."/>
            <person name="Becnel J."/>
            <person name="Sanscrainte N."/>
            <person name="Walker B."/>
            <person name="Young S.K."/>
            <person name="Zeng Q."/>
            <person name="Gargeya S."/>
            <person name="Fitzgerald M."/>
            <person name="Haas B."/>
            <person name="Abouelleil A."/>
            <person name="Alvarado L."/>
            <person name="Arachchi H.M."/>
            <person name="Berlin A.M."/>
            <person name="Chapman S.B."/>
            <person name="Dewar J."/>
            <person name="Goldberg J."/>
            <person name="Griggs A."/>
            <person name="Gujja S."/>
            <person name="Hansen M."/>
            <person name="Howarth C."/>
            <person name="Imamovic A."/>
            <person name="Larimer J."/>
            <person name="McCowan C."/>
            <person name="Murphy C."/>
            <person name="Neiman D."/>
            <person name="Pearson M."/>
            <person name="Priest M."/>
            <person name="Roberts A."/>
            <person name="Saif S."/>
            <person name="Shea T."/>
            <person name="Sisk P."/>
            <person name="Sykes S."/>
            <person name="Wortman J."/>
            <person name="Nusbaum C."/>
            <person name="Birren B."/>
        </authorList>
    </citation>
    <scope>NUCLEOTIDE SEQUENCE [LARGE SCALE GENOMIC DNA]</scope>
    <source>
        <strain evidence="3">PRA339</strain>
    </source>
</reference>
<dbReference type="InterPro" id="IPR043154">
    <property type="entry name" value="Sec-1-like_dom1"/>
</dbReference>
<dbReference type="Pfam" id="PF00995">
    <property type="entry name" value="Sec1"/>
    <property type="match status" value="1"/>
</dbReference>
<dbReference type="Gene3D" id="3.40.50.2060">
    <property type="match status" value="1"/>
</dbReference>
<proteinExistence type="inferred from homology"/>
<dbReference type="OrthoDB" id="10251230at2759"/>
<dbReference type="PIRSF" id="PIRSF005715">
    <property type="entry name" value="VPS45_Sec1"/>
    <property type="match status" value="1"/>
</dbReference>
<dbReference type="SUPFAM" id="SSF56815">
    <property type="entry name" value="Sec1/munc18-like (SM) proteins"/>
    <property type="match status" value="1"/>
</dbReference>
<dbReference type="InterPro" id="IPR036045">
    <property type="entry name" value="Sec1-like_sf"/>
</dbReference>
<dbReference type="InterPro" id="IPR001619">
    <property type="entry name" value="Sec1-like"/>
</dbReference>
<dbReference type="Gene3D" id="3.40.50.1910">
    <property type="match status" value="1"/>
</dbReference>
<gene>
    <name evidence="2" type="ORF">H312_02352</name>
</gene>
<dbReference type="InterPro" id="IPR043127">
    <property type="entry name" value="Sec-1-like_dom3a"/>
</dbReference>
<evidence type="ECO:0000313" key="2">
    <source>
        <dbReference type="EMBL" id="KCZ80262.1"/>
    </source>
</evidence>
<name>A0A059EZG7_9MICR</name>
<dbReference type="VEuPathDB" id="MicrosporidiaDB:H312_02352"/>
<sequence>MIYTAQKERILTFLNINDTSPWKILILDEKTQEILGPLIRVNELRELNITSHFSIGSKRYPIKDVAAIYFLDASKENVQAIESDIEKELYSSYHLNFLNSISRESLENLANALSEKRKGYFIKSVYDQFLDFLSLQENLFTFNCINSYLHKIEETKLINSLFGIFLTLKEAPFIIYEKNNEKIADKLIKKIKNSSLIKDTRKKPLLILLERDFDLKTPLEHVWTYAALIDDLLEFKNNKVIIKKENKTFDLDPSDEFWLENKDEYFPVVAEKVEKELTEYKKEMAIRCVDEKSDQKKIEETLEKVPELAKKKSSLNMHMNICLSLVDIIKKRSIDDFYRIEKSSYKKKDLLEVSEKGDENDILRLGISLLKEDNVNVIEAMFKTRNINTSIIKLFRNVSDIQPKEGTFYKQVVSNVLGSVKKLLPINTDCPISLEVEKIINLIKCQNFTDLNIKIPFSNHCYDKEISKIVVFVNGGGNYTEMKALNELSRKINLEIIYGSTEVINAKALIEQIKKTL</sequence>
<dbReference type="GO" id="GO:0016192">
    <property type="term" value="P:vesicle-mediated transport"/>
    <property type="evidence" value="ECO:0007669"/>
    <property type="project" value="InterPro"/>
</dbReference>
<evidence type="ECO:0000313" key="3">
    <source>
        <dbReference type="Proteomes" id="UP000030655"/>
    </source>
</evidence>
<dbReference type="HOGENOM" id="CLU_016216_4_0_1"/>